<evidence type="ECO:0000259" key="3">
    <source>
        <dbReference type="PROSITE" id="PS51320"/>
    </source>
</evidence>
<dbReference type="EMBL" id="BMAC01000009">
    <property type="protein sequence ID" value="GFP79445.1"/>
    <property type="molecule type" value="Genomic_DNA"/>
</dbReference>
<dbReference type="GO" id="GO:0009611">
    <property type="term" value="P:response to wounding"/>
    <property type="evidence" value="ECO:0007669"/>
    <property type="project" value="UniProtKB-UniRule"/>
</dbReference>
<gene>
    <name evidence="4" type="ORF">PHJA_000088000</name>
</gene>
<name>A0A830B5L7_9LAMI</name>
<dbReference type="Pfam" id="PF09425">
    <property type="entry name" value="Jas_motif"/>
    <property type="match status" value="1"/>
</dbReference>
<evidence type="ECO:0000313" key="5">
    <source>
        <dbReference type="Proteomes" id="UP000653305"/>
    </source>
</evidence>
<proteinExistence type="inferred from homology"/>
<evidence type="ECO:0000313" key="4">
    <source>
        <dbReference type="EMBL" id="GFP79445.1"/>
    </source>
</evidence>
<dbReference type="GO" id="GO:0031347">
    <property type="term" value="P:regulation of defense response"/>
    <property type="evidence" value="ECO:0007669"/>
    <property type="project" value="UniProtKB-UniRule"/>
</dbReference>
<sequence length="235" mass="25547">MASFEKVDSGRFPGGRSNFSQTCSLLSQYLKVKGSFGELSLGLTPHMSESKGTMDFLPMIEQSGQNSGPGNMDMDMNMLPQLIGEDTLYKSDSRTRSEKETGQMTIFYAGQVIVMDDFPAGKAKEVMMLASKSSATFAPPPTAQKPAESATGSPNIVSSFGLQERARHVPQPALASDLPIARKISLARFLEKRKDRITANAPYQASKPTAAPLKPVKTEPWLGLAPELPLQIQRH</sequence>
<dbReference type="PROSITE" id="PS51320">
    <property type="entry name" value="TIFY"/>
    <property type="match status" value="1"/>
</dbReference>
<reference evidence="4" key="1">
    <citation type="submission" date="2020-07" db="EMBL/GenBank/DDBJ databases">
        <title>Ethylene signaling mediates host invasion by parasitic plants.</title>
        <authorList>
            <person name="Yoshida S."/>
        </authorList>
    </citation>
    <scope>NUCLEOTIDE SEQUENCE</scope>
    <source>
        <strain evidence="4">Okayama</strain>
    </source>
</reference>
<keyword evidence="2" id="KW-1184">Jasmonic acid signaling pathway</keyword>
<protein>
    <recommendedName>
        <fullName evidence="2">Protein TIFY</fullName>
    </recommendedName>
    <alternativeName>
        <fullName evidence="2">Jasmonate ZIM domain-containing protein</fullName>
    </alternativeName>
</protein>
<feature type="domain" description="Tify" evidence="3">
    <location>
        <begin position="97"/>
        <end position="132"/>
    </location>
</feature>
<accession>A0A830B5L7</accession>
<evidence type="ECO:0000256" key="1">
    <source>
        <dbReference type="ARBA" id="ARBA00008614"/>
    </source>
</evidence>
<dbReference type="InterPro" id="IPR018467">
    <property type="entry name" value="CCT_CS"/>
</dbReference>
<dbReference type="PANTHER" id="PTHR33077">
    <property type="entry name" value="PROTEIN TIFY 4A-RELATED-RELATED"/>
    <property type="match status" value="1"/>
</dbReference>
<keyword evidence="5" id="KW-1185">Reference proteome</keyword>
<dbReference type="Proteomes" id="UP000653305">
    <property type="component" value="Unassembled WGS sequence"/>
</dbReference>
<dbReference type="Pfam" id="PF06200">
    <property type="entry name" value="tify"/>
    <property type="match status" value="1"/>
</dbReference>
<comment type="function">
    <text evidence="2">Repressor of jasmonate responses.</text>
</comment>
<dbReference type="GO" id="GO:0005634">
    <property type="term" value="C:nucleus"/>
    <property type="evidence" value="ECO:0007669"/>
    <property type="project" value="UniProtKB-SubCell"/>
</dbReference>
<evidence type="ECO:0000256" key="2">
    <source>
        <dbReference type="RuleBase" id="RU369065"/>
    </source>
</evidence>
<dbReference type="InterPro" id="IPR010399">
    <property type="entry name" value="Tify_dom"/>
</dbReference>
<dbReference type="SMART" id="SM00979">
    <property type="entry name" value="TIFY"/>
    <property type="match status" value="1"/>
</dbReference>
<comment type="domain">
    <text evidence="2">The jas domain is required for interaction with COI1.</text>
</comment>
<keyword evidence="2" id="KW-0539">Nucleus</keyword>
<dbReference type="InterPro" id="IPR040390">
    <property type="entry name" value="TIFY/JAZ"/>
</dbReference>
<dbReference type="PANTHER" id="PTHR33077:SF140">
    <property type="entry name" value="PROTEIN TIFY 10B"/>
    <property type="match status" value="1"/>
</dbReference>
<comment type="caution">
    <text evidence="4">The sequence shown here is derived from an EMBL/GenBank/DDBJ whole genome shotgun (WGS) entry which is preliminary data.</text>
</comment>
<comment type="subcellular location">
    <subcellularLocation>
        <location evidence="2">Nucleus</location>
    </subcellularLocation>
</comment>
<dbReference type="AlphaFoldDB" id="A0A830B5L7"/>
<dbReference type="GO" id="GO:2000022">
    <property type="term" value="P:regulation of jasmonic acid mediated signaling pathway"/>
    <property type="evidence" value="ECO:0007669"/>
    <property type="project" value="UniProtKB-UniRule"/>
</dbReference>
<comment type="similarity">
    <text evidence="1 2">Belongs to the TIFY/JAZ family.</text>
</comment>
<dbReference type="OrthoDB" id="1937734at2759"/>
<organism evidence="4 5">
    <name type="scientific">Phtheirospermum japonicum</name>
    <dbReference type="NCBI Taxonomy" id="374723"/>
    <lineage>
        <taxon>Eukaryota</taxon>
        <taxon>Viridiplantae</taxon>
        <taxon>Streptophyta</taxon>
        <taxon>Embryophyta</taxon>
        <taxon>Tracheophyta</taxon>
        <taxon>Spermatophyta</taxon>
        <taxon>Magnoliopsida</taxon>
        <taxon>eudicotyledons</taxon>
        <taxon>Gunneridae</taxon>
        <taxon>Pentapetalae</taxon>
        <taxon>asterids</taxon>
        <taxon>lamiids</taxon>
        <taxon>Lamiales</taxon>
        <taxon>Orobanchaceae</taxon>
        <taxon>Orobanchaceae incertae sedis</taxon>
        <taxon>Phtheirospermum</taxon>
    </lineage>
</organism>